<dbReference type="PANTHER" id="PTHR30160:SF1">
    <property type="entry name" value="LIPOPOLYSACCHARIDE 1,2-N-ACETYLGLUCOSAMINETRANSFERASE-RELATED"/>
    <property type="match status" value="1"/>
</dbReference>
<dbReference type="PANTHER" id="PTHR30160">
    <property type="entry name" value="TETRAACYLDISACCHARIDE 4'-KINASE-RELATED"/>
    <property type="match status" value="1"/>
</dbReference>
<keyword evidence="4" id="KW-1185">Reference proteome</keyword>
<dbReference type="EMBL" id="WFLN01000008">
    <property type="protein sequence ID" value="KAB8029040.1"/>
    <property type="molecule type" value="Genomic_DNA"/>
</dbReference>
<reference evidence="3 4" key="1">
    <citation type="submission" date="2019-10" db="EMBL/GenBank/DDBJ databases">
        <title>New genus of Silvanigrellaceae.</title>
        <authorList>
            <person name="Pitt A."/>
            <person name="Hahn M.W."/>
        </authorList>
    </citation>
    <scope>NUCLEOTIDE SEQUENCE [LARGE SCALE GENOMIC DNA]</scope>
    <source>
        <strain evidence="3 4">33A1-SZDP</strain>
    </source>
</reference>
<sequence length="369" mass="42689">MSIEQDRSMNNFERIVFITRMSAIGDVIIASRIIAKLKLNGYFPVLVTSFITEEIAQRIKDLNAYICIDKDLDIRYSFNSQVLIKEHFIQKINNIKTNKNNIYIDLQKTKRSRRAKKIIEKQLHLSFNASYSVNKRILYRIFLIFLSYFCVSQKRNSVIKKITRIHDLQEQLIDKIIKNDKSNISQFITIKPTTLIYNKSFPLPKINYICIFPGASNFIKMWPKESFKELIHFILSRTNADIILCGAKSEEFIGEYLNYPNNKRVLNLIDKTTLGQTLDLIANANYIVSNDSFASHAADAYNKPASVIFGATSPNFGFAPLYEKISIEYENLSCSPCSRHGKSHCRFKNLKCLKSISSENIYSKIKNYF</sequence>
<keyword evidence="1" id="KW-0328">Glycosyltransferase</keyword>
<name>A0A833JDR0_9BACT</name>
<organism evidence="3 4">
    <name type="scientific">Fluviispira multicolorata</name>
    <dbReference type="NCBI Taxonomy" id="2654512"/>
    <lineage>
        <taxon>Bacteria</taxon>
        <taxon>Pseudomonadati</taxon>
        <taxon>Bdellovibrionota</taxon>
        <taxon>Oligoflexia</taxon>
        <taxon>Silvanigrellales</taxon>
        <taxon>Silvanigrellaceae</taxon>
        <taxon>Fluviispira</taxon>
    </lineage>
</organism>
<dbReference type="Proteomes" id="UP000442694">
    <property type="component" value="Unassembled WGS sequence"/>
</dbReference>
<dbReference type="GO" id="GO:0005829">
    <property type="term" value="C:cytosol"/>
    <property type="evidence" value="ECO:0007669"/>
    <property type="project" value="TreeGrafter"/>
</dbReference>
<keyword evidence="2" id="KW-0808">Transferase</keyword>
<dbReference type="AlphaFoldDB" id="A0A833JDR0"/>
<evidence type="ECO:0000256" key="2">
    <source>
        <dbReference type="ARBA" id="ARBA00022679"/>
    </source>
</evidence>
<evidence type="ECO:0008006" key="5">
    <source>
        <dbReference type="Google" id="ProtNLM"/>
    </source>
</evidence>
<dbReference type="CDD" id="cd03789">
    <property type="entry name" value="GT9_LPS_heptosyltransferase"/>
    <property type="match status" value="1"/>
</dbReference>
<dbReference type="GO" id="GO:0008713">
    <property type="term" value="F:ADP-heptose-lipopolysaccharide heptosyltransferase activity"/>
    <property type="evidence" value="ECO:0007669"/>
    <property type="project" value="TreeGrafter"/>
</dbReference>
<dbReference type="InterPro" id="IPR002201">
    <property type="entry name" value="Glyco_trans_9"/>
</dbReference>
<evidence type="ECO:0000313" key="3">
    <source>
        <dbReference type="EMBL" id="KAB8029040.1"/>
    </source>
</evidence>
<proteinExistence type="predicted"/>
<protein>
    <recommendedName>
        <fullName evidence="5">ADP-heptose:LPS heptosyltransferase</fullName>
    </recommendedName>
</protein>
<dbReference type="InterPro" id="IPR051199">
    <property type="entry name" value="LPS_LOS_Heptosyltrfase"/>
</dbReference>
<dbReference type="Pfam" id="PF01075">
    <property type="entry name" value="Glyco_transf_9"/>
    <property type="match status" value="1"/>
</dbReference>
<evidence type="ECO:0000256" key="1">
    <source>
        <dbReference type="ARBA" id="ARBA00022676"/>
    </source>
</evidence>
<dbReference type="SUPFAM" id="SSF53756">
    <property type="entry name" value="UDP-Glycosyltransferase/glycogen phosphorylase"/>
    <property type="match status" value="1"/>
</dbReference>
<dbReference type="Gene3D" id="3.40.50.2000">
    <property type="entry name" value="Glycogen Phosphorylase B"/>
    <property type="match status" value="1"/>
</dbReference>
<dbReference type="GO" id="GO:0009244">
    <property type="term" value="P:lipopolysaccharide core region biosynthetic process"/>
    <property type="evidence" value="ECO:0007669"/>
    <property type="project" value="TreeGrafter"/>
</dbReference>
<comment type="caution">
    <text evidence="3">The sequence shown here is derived from an EMBL/GenBank/DDBJ whole genome shotgun (WGS) entry which is preliminary data.</text>
</comment>
<evidence type="ECO:0000313" key="4">
    <source>
        <dbReference type="Proteomes" id="UP000442694"/>
    </source>
</evidence>
<gene>
    <name evidence="3" type="ORF">GCL57_10890</name>
</gene>
<accession>A0A833JDR0</accession>